<dbReference type="GO" id="GO:0032545">
    <property type="term" value="C:CURI complex"/>
    <property type="evidence" value="ECO:0007669"/>
    <property type="project" value="TreeGrafter"/>
</dbReference>
<dbReference type="PANTHER" id="PTHR13191:SF0">
    <property type="entry name" value="RIBOSOMAL RNA-PROCESSING PROTEIN 7 HOMOLOG A-RELATED"/>
    <property type="match status" value="1"/>
</dbReference>
<comment type="caution">
    <text evidence="5">The sequence shown here is derived from an EMBL/GenBank/DDBJ whole genome shotgun (WGS) entry which is preliminary data.</text>
</comment>
<dbReference type="Pfam" id="PF17799">
    <property type="entry name" value="RRM_Rrp7"/>
    <property type="match status" value="1"/>
</dbReference>
<evidence type="ECO:0000313" key="5">
    <source>
        <dbReference type="EMBL" id="GCF00115.1"/>
    </source>
</evidence>
<dbReference type="GO" id="GO:0034456">
    <property type="term" value="C:UTP-C complex"/>
    <property type="evidence" value="ECO:0007669"/>
    <property type="project" value="TreeGrafter"/>
</dbReference>
<dbReference type="InterPro" id="IPR040446">
    <property type="entry name" value="RRP7"/>
</dbReference>
<keyword evidence="2" id="KW-0175">Coiled coil</keyword>
<dbReference type="AlphaFoldDB" id="A0A4C2E7H3"/>
<dbReference type="GO" id="GO:0006364">
    <property type="term" value="P:rRNA processing"/>
    <property type="evidence" value="ECO:0007669"/>
    <property type="project" value="TreeGrafter"/>
</dbReference>
<dbReference type="EMBL" id="BIMX01000015">
    <property type="protein sequence ID" value="GCF00115.1"/>
    <property type="molecule type" value="Genomic_DNA"/>
</dbReference>
<dbReference type="PANTHER" id="PTHR13191">
    <property type="entry name" value="RIBOSOMAL RNA PROCESSING PROTEIN 7-RELATED"/>
    <property type="match status" value="1"/>
</dbReference>
<proteinExistence type="inferred from homology"/>
<name>A0A4C2E7H3_9SACH</name>
<feature type="domain" description="Ribosomal RNA-processing protein 7 C-terminal" evidence="3">
    <location>
        <begin position="175"/>
        <end position="294"/>
    </location>
</feature>
<dbReference type="InterPro" id="IPR040447">
    <property type="entry name" value="RRM_Rrp7"/>
</dbReference>
<evidence type="ECO:0000313" key="6">
    <source>
        <dbReference type="Proteomes" id="UP000301737"/>
    </source>
</evidence>
<comment type="similarity">
    <text evidence="1">Belongs to the RRP7 family.</text>
</comment>
<dbReference type="Gene3D" id="6.10.250.2760">
    <property type="match status" value="1"/>
</dbReference>
<reference evidence="5 6" key="1">
    <citation type="submission" date="2019-01" db="EMBL/GenBank/DDBJ databases">
        <title>Draft Genome Sequencing of Zygosaccharomyces mellis Ca-7.</title>
        <authorList>
            <person name="Shiwa Y."/>
            <person name="Kanesaki Y."/>
            <person name="Ishige T."/>
            <person name="Mura K."/>
            <person name="Hori T."/>
            <person name="Tamura T."/>
        </authorList>
    </citation>
    <scope>NUCLEOTIDE SEQUENCE [LARGE SCALE GENOMIC DNA]</scope>
    <source>
        <strain evidence="5 6">Ca-7</strain>
    </source>
</reference>
<evidence type="ECO:0000259" key="3">
    <source>
        <dbReference type="Pfam" id="PF12923"/>
    </source>
</evidence>
<accession>A0A4C2E7H3</accession>
<evidence type="ECO:0000256" key="2">
    <source>
        <dbReference type="SAM" id="Coils"/>
    </source>
</evidence>
<dbReference type="Pfam" id="PF12923">
    <property type="entry name" value="RRP7"/>
    <property type="match status" value="1"/>
</dbReference>
<feature type="domain" description="Rrp7 RRM-like N-terminal" evidence="4">
    <location>
        <begin position="11"/>
        <end position="161"/>
    </location>
</feature>
<feature type="coiled-coil region" evidence="2">
    <location>
        <begin position="261"/>
        <end position="288"/>
    </location>
</feature>
<dbReference type="OrthoDB" id="5390at2759"/>
<keyword evidence="6" id="KW-1185">Reference proteome</keyword>
<sequence length="295" mass="34238">MVSNGKAVHSMKNGFLVVPFRLPASRFLPGDESKHHYMFVKKHQSKVENEQSCLFVVNIPLLTGLETLKSAFNKVCEQYDTVSHIEDLFYHDEFGLREVDLSSLTSDLLSTGSPEEARFTPRNTALLKFVDEASVNNCWNALRKYSQTDESKSIEWQYTTPSISTLLDFYKPLPKDYLKEDIAEHMSLFEQREQQAQEDVQSSLVDEDGFTLVVGKNTKSLNSIRKKVLNKNPLSKHENKVSPPSAVDKKSRQDFYRFQIRERKKREINQLLVKFKEDQERIKDMKAKKKFNPYT</sequence>
<dbReference type="Gene3D" id="6.10.250.1770">
    <property type="match status" value="1"/>
</dbReference>
<evidence type="ECO:0000259" key="4">
    <source>
        <dbReference type="Pfam" id="PF17799"/>
    </source>
</evidence>
<dbReference type="InterPro" id="IPR024326">
    <property type="entry name" value="RRP7_C"/>
</dbReference>
<organism evidence="5 6">
    <name type="scientific">Zygosaccharomyces mellis</name>
    <dbReference type="NCBI Taxonomy" id="42258"/>
    <lineage>
        <taxon>Eukaryota</taxon>
        <taxon>Fungi</taxon>
        <taxon>Dikarya</taxon>
        <taxon>Ascomycota</taxon>
        <taxon>Saccharomycotina</taxon>
        <taxon>Saccharomycetes</taxon>
        <taxon>Saccharomycetales</taxon>
        <taxon>Saccharomycetaceae</taxon>
        <taxon>Zygosaccharomyces</taxon>
    </lineage>
</organism>
<gene>
    <name evidence="5" type="primary">RRP7</name>
    <name evidence="5" type="ORF">ZYGM_003057</name>
</gene>
<dbReference type="Proteomes" id="UP000301737">
    <property type="component" value="Unassembled WGS sequence"/>
</dbReference>
<protein>
    <submittedName>
        <fullName evidence="5">Ribosomal RNA-processing protein 7</fullName>
    </submittedName>
</protein>
<dbReference type="GO" id="GO:0000028">
    <property type="term" value="P:ribosomal small subunit assembly"/>
    <property type="evidence" value="ECO:0007669"/>
    <property type="project" value="TreeGrafter"/>
</dbReference>
<evidence type="ECO:0000256" key="1">
    <source>
        <dbReference type="ARBA" id="ARBA00006110"/>
    </source>
</evidence>